<accession>T1FY21</accession>
<evidence type="ECO:0008006" key="24">
    <source>
        <dbReference type="Google" id="ProtNLM"/>
    </source>
</evidence>
<dbReference type="Pfam" id="PF10613">
    <property type="entry name" value="Lig_chan-Glu_bd"/>
    <property type="match status" value="1"/>
</dbReference>
<evidence type="ECO:0000313" key="22">
    <source>
        <dbReference type="EnsemblMetazoa" id="HelroP64965"/>
    </source>
</evidence>
<evidence type="ECO:0000256" key="10">
    <source>
        <dbReference type="ARBA" id="ARBA00023180"/>
    </source>
</evidence>
<dbReference type="InParanoid" id="T1FY21"/>
<evidence type="ECO:0000259" key="20">
    <source>
        <dbReference type="SMART" id="SM00918"/>
    </source>
</evidence>
<feature type="binding site" evidence="15">
    <location>
        <position position="218"/>
    </location>
    <ligand>
        <name>L-glutamate</name>
        <dbReference type="ChEBI" id="CHEBI:29985"/>
    </ligand>
</feature>
<dbReference type="GO" id="GO:0098839">
    <property type="term" value="C:postsynaptic density membrane"/>
    <property type="evidence" value="ECO:0000318"/>
    <property type="project" value="GO_Central"/>
</dbReference>
<evidence type="ECO:0000259" key="19">
    <source>
        <dbReference type="SMART" id="SM00079"/>
    </source>
</evidence>
<dbReference type="SUPFAM" id="SSF53822">
    <property type="entry name" value="Periplasmic binding protein-like I"/>
    <property type="match status" value="1"/>
</dbReference>
<evidence type="ECO:0000256" key="2">
    <source>
        <dbReference type="ARBA" id="ARBA00022475"/>
    </source>
</evidence>
<evidence type="ECO:0000256" key="14">
    <source>
        <dbReference type="ARBA" id="ARBA00034104"/>
    </source>
</evidence>
<dbReference type="EMBL" id="KB096324">
    <property type="protein sequence ID" value="ESO06204.1"/>
    <property type="molecule type" value="Genomic_DNA"/>
</dbReference>
<keyword evidence="12" id="KW-1071">Ligand-gated ion channel</keyword>
<evidence type="ECO:0000256" key="1">
    <source>
        <dbReference type="ARBA" id="ARBA00022448"/>
    </source>
</evidence>
<keyword evidence="11" id="KW-0628">Postsynaptic cell membrane</keyword>
<evidence type="ECO:0000256" key="12">
    <source>
        <dbReference type="ARBA" id="ARBA00023286"/>
    </source>
</evidence>
<evidence type="ECO:0000256" key="7">
    <source>
        <dbReference type="ARBA" id="ARBA00023065"/>
    </source>
</evidence>
<keyword evidence="9" id="KW-0675">Receptor</keyword>
<evidence type="ECO:0000313" key="23">
    <source>
        <dbReference type="Proteomes" id="UP000015101"/>
    </source>
</evidence>
<dbReference type="SUPFAM" id="SSF81324">
    <property type="entry name" value="Voltage-gated potassium channels"/>
    <property type="match status" value="1"/>
</dbReference>
<dbReference type="CTD" id="20213719"/>
<dbReference type="KEGG" id="hro:HELRODRAFT_64965"/>
<keyword evidence="6" id="KW-0770">Synapse</keyword>
<evidence type="ECO:0000256" key="16">
    <source>
        <dbReference type="PIRSR" id="PIRSR601508-2"/>
    </source>
</evidence>
<keyword evidence="3 18" id="KW-0812">Transmembrane</keyword>
<dbReference type="InterPro" id="IPR028082">
    <property type="entry name" value="Peripla_BP_I"/>
</dbReference>
<dbReference type="STRING" id="6412.T1FY21"/>
<reference evidence="21 23" key="2">
    <citation type="journal article" date="2013" name="Nature">
        <title>Insights into bilaterian evolution from three spiralian genomes.</title>
        <authorList>
            <person name="Simakov O."/>
            <person name="Marletaz F."/>
            <person name="Cho S.J."/>
            <person name="Edsinger-Gonzales E."/>
            <person name="Havlak P."/>
            <person name="Hellsten U."/>
            <person name="Kuo D.H."/>
            <person name="Larsson T."/>
            <person name="Lv J."/>
            <person name="Arendt D."/>
            <person name="Savage R."/>
            <person name="Osoegawa K."/>
            <person name="de Jong P."/>
            <person name="Grimwood J."/>
            <person name="Chapman J.A."/>
            <person name="Shapiro H."/>
            <person name="Aerts A."/>
            <person name="Otillar R.P."/>
            <person name="Terry A.Y."/>
            <person name="Boore J.L."/>
            <person name="Grigoriev I.V."/>
            <person name="Lindberg D.R."/>
            <person name="Seaver E.C."/>
            <person name="Weisblat D.A."/>
            <person name="Putnam N.H."/>
            <person name="Rokhsar D.S."/>
        </authorList>
    </citation>
    <scope>NUCLEOTIDE SEQUENCE</scope>
</reference>
<keyword evidence="17" id="KW-1015">Disulfide bond</keyword>
<dbReference type="SUPFAM" id="SSF53850">
    <property type="entry name" value="Periplasmic binding protein-like II"/>
    <property type="match status" value="1"/>
</dbReference>
<feature type="site" description="Interaction with the cone snail toxin Con-ikot-ikot" evidence="16">
    <location>
        <position position="400"/>
    </location>
</feature>
<keyword evidence="8 18" id="KW-0472">Membrane</keyword>
<feature type="domain" description="Ionotropic glutamate receptor C-terminal" evidence="19">
    <location>
        <begin position="134"/>
        <end position="510"/>
    </location>
</feature>
<evidence type="ECO:0000256" key="3">
    <source>
        <dbReference type="ARBA" id="ARBA00022692"/>
    </source>
</evidence>
<evidence type="ECO:0000256" key="17">
    <source>
        <dbReference type="PIRSR" id="PIRSR601508-3"/>
    </source>
</evidence>
<dbReference type="FunFam" id="3.40.190.10:FF:000596">
    <property type="entry name" value="glutamate receptor 2-like isoform X1"/>
    <property type="match status" value="1"/>
</dbReference>
<dbReference type="GO" id="GO:1904315">
    <property type="term" value="F:transmitter-gated monoatomic ion channel activity involved in regulation of postsynaptic membrane potential"/>
    <property type="evidence" value="ECO:0000318"/>
    <property type="project" value="GO_Central"/>
</dbReference>
<comment type="subcellular location">
    <subcellularLocation>
        <location evidence="14">Postsynaptic cell membrane</location>
        <topology evidence="14">Multi-pass membrane protein</topology>
    </subcellularLocation>
</comment>
<evidence type="ECO:0000313" key="21">
    <source>
        <dbReference type="EMBL" id="ESO06204.1"/>
    </source>
</evidence>
<feature type="domain" description="Ionotropic glutamate receptor L-glutamate and glycine-binding" evidence="20">
    <location>
        <begin position="144"/>
        <end position="209"/>
    </location>
</feature>
<feature type="transmembrane region" description="Helical" evidence="18">
    <location>
        <begin position="265"/>
        <end position="286"/>
    </location>
</feature>
<protein>
    <recommendedName>
        <fullName evidence="24">Ionotropic glutamate receptor C-terminal domain-containing protein</fullName>
    </recommendedName>
</protein>
<feature type="site" description="Crucial to convey clamshell closure to channel opening" evidence="16">
    <location>
        <position position="373"/>
    </location>
</feature>
<dbReference type="InterPro" id="IPR019594">
    <property type="entry name" value="Glu/Gly-bd"/>
</dbReference>
<dbReference type="FunFam" id="3.40.190.10:FF:000001">
    <property type="entry name" value="Glutamate receptor ionotropic, kainate 2"/>
    <property type="match status" value="1"/>
</dbReference>
<reference evidence="22" key="3">
    <citation type="submission" date="2015-06" db="UniProtKB">
        <authorList>
            <consortium name="EnsemblMetazoa"/>
        </authorList>
    </citation>
    <scope>IDENTIFICATION</scope>
</reference>
<dbReference type="Proteomes" id="UP000015101">
    <property type="component" value="Unassembled WGS sequence"/>
</dbReference>
<reference evidence="23" key="1">
    <citation type="submission" date="2012-12" db="EMBL/GenBank/DDBJ databases">
        <authorList>
            <person name="Hellsten U."/>
            <person name="Grimwood J."/>
            <person name="Chapman J.A."/>
            <person name="Shapiro H."/>
            <person name="Aerts A."/>
            <person name="Otillar R.P."/>
            <person name="Terry A.Y."/>
            <person name="Boore J.L."/>
            <person name="Simakov O."/>
            <person name="Marletaz F."/>
            <person name="Cho S.-J."/>
            <person name="Edsinger-Gonzales E."/>
            <person name="Havlak P."/>
            <person name="Kuo D.-H."/>
            <person name="Larsson T."/>
            <person name="Lv J."/>
            <person name="Arendt D."/>
            <person name="Savage R."/>
            <person name="Osoegawa K."/>
            <person name="de Jong P."/>
            <person name="Lindberg D.R."/>
            <person name="Seaver E.C."/>
            <person name="Weisblat D.A."/>
            <person name="Putnam N.H."/>
            <person name="Grigoriev I.V."/>
            <person name="Rokhsar D.S."/>
        </authorList>
    </citation>
    <scope>NUCLEOTIDE SEQUENCE</scope>
</reference>
<evidence type="ECO:0000256" key="15">
    <source>
        <dbReference type="PIRSR" id="PIRSR601508-1"/>
    </source>
</evidence>
<dbReference type="EMBL" id="AMQM01000581">
    <property type="status" value="NOT_ANNOTATED_CDS"/>
    <property type="molecule type" value="Genomic_DNA"/>
</dbReference>
<dbReference type="SMART" id="SM00918">
    <property type="entry name" value="Lig_chan-Glu_bd"/>
    <property type="match status" value="1"/>
</dbReference>
<feature type="transmembrane region" description="Helical" evidence="18">
    <location>
        <begin position="536"/>
        <end position="558"/>
    </location>
</feature>
<dbReference type="InterPro" id="IPR001508">
    <property type="entry name" value="Iono_Glu_rcpt_met"/>
</dbReference>
<evidence type="ECO:0000256" key="18">
    <source>
        <dbReference type="SAM" id="Phobius"/>
    </source>
</evidence>
<dbReference type="Gene3D" id="3.40.190.10">
    <property type="entry name" value="Periplasmic binding protein-like II"/>
    <property type="match status" value="2"/>
</dbReference>
<keyword evidence="1" id="KW-0813">Transport</keyword>
<organism evidence="22 23">
    <name type="scientific">Helobdella robusta</name>
    <name type="common">Californian leech</name>
    <dbReference type="NCBI Taxonomy" id="6412"/>
    <lineage>
        <taxon>Eukaryota</taxon>
        <taxon>Metazoa</taxon>
        <taxon>Spiralia</taxon>
        <taxon>Lophotrochozoa</taxon>
        <taxon>Annelida</taxon>
        <taxon>Clitellata</taxon>
        <taxon>Hirudinea</taxon>
        <taxon>Rhynchobdellida</taxon>
        <taxon>Glossiphoniidae</taxon>
        <taxon>Helobdella</taxon>
    </lineage>
</organism>
<sequence length="578" mass="65175">RTFKYETALMLDSIKLVSSVLSDVSSSKVKRWLTSFQKFTTQFDCDREGVSAWEDGDDVMKHLMTTDFYGATGHVKFDDSSLRSDVKMDVMEVSNIRQLYRMGSWSSEGGISIHEYPPPRLREKMRFAPLTNRTRFITSILGAPYFMKRELSVEPEDPNDFYEGYCPELAQKIAKRIGFTYIIRPVKDGKFGATDDNVTWNGMIGELVRKEADMAIAPLTITSARERVVDFSKPFMSLGISIMIKKITKENPGIVGFMKPLSHEIWMCVSFAYIGVSVVLFLVARFSPGEKSSGSSRSGVDYFAIRVDDRITIFNSLWFSLGAFMQQGCDVEPKSLPGRIVGSVWWFFTLIIISSYTANLAAFLTQERMQSPIESADDLAKQTEIKYGSVDSGSTKDFFKTSSISVYERMWAFMSSNNPTVIFVKTNDEGVDRVRTSKGKYAFLAESTTVDYYNQRKPCDTMKVGGNLDSKGYGIGMQQGSDLKDRITLTVLELHEGGELTKLETKWWQEKGECPVKEVTLKKLTSSLKLQNTLGIFYILIAGLVLALILVVLEISYASKMESTRRRVHFLFLNCTGG</sequence>
<dbReference type="EnsemblMetazoa" id="HelroT64965">
    <property type="protein sequence ID" value="HelroP64965"/>
    <property type="gene ID" value="HelroG64965"/>
</dbReference>
<dbReference type="GO" id="GO:0008066">
    <property type="term" value="F:glutamate receptor activity"/>
    <property type="evidence" value="ECO:0000318"/>
    <property type="project" value="GO_Central"/>
</dbReference>
<keyword evidence="13" id="KW-0407">Ion channel</keyword>
<dbReference type="FunFam" id="1.10.287.70:FF:000067">
    <property type="entry name" value="glutamate receptor 2 isoform X1"/>
    <property type="match status" value="1"/>
</dbReference>
<dbReference type="OMA" id="DRITIFN"/>
<feature type="disulfide bond" evidence="17">
    <location>
        <begin position="459"/>
        <end position="514"/>
    </location>
</feature>
<evidence type="ECO:0000256" key="8">
    <source>
        <dbReference type="ARBA" id="ARBA00023136"/>
    </source>
</evidence>
<dbReference type="GeneID" id="20213719"/>
<keyword evidence="2" id="KW-1003">Cell membrane</keyword>
<dbReference type="eggNOG" id="KOG1054">
    <property type="taxonomic scope" value="Eukaryota"/>
</dbReference>
<dbReference type="AlphaFoldDB" id="T1FY21"/>
<dbReference type="PANTHER" id="PTHR18966">
    <property type="entry name" value="IONOTROPIC GLUTAMATE RECEPTOR"/>
    <property type="match status" value="1"/>
</dbReference>
<feature type="binding site" evidence="15">
    <location>
        <position position="446"/>
    </location>
    <ligand>
        <name>L-glutamate</name>
        <dbReference type="ChEBI" id="CHEBI:29985"/>
    </ligand>
</feature>
<gene>
    <name evidence="22" type="primary">20213719</name>
    <name evidence="21" type="ORF">HELRODRAFT_64965</name>
</gene>
<dbReference type="Pfam" id="PF00060">
    <property type="entry name" value="Lig_chan"/>
    <property type="match status" value="1"/>
</dbReference>
<feature type="binding site" evidence="15">
    <location>
        <position position="395"/>
    </location>
    <ligand>
        <name>L-glutamate</name>
        <dbReference type="ChEBI" id="CHEBI:29985"/>
    </ligand>
</feature>
<proteinExistence type="predicted"/>
<dbReference type="Gene3D" id="3.40.50.2300">
    <property type="match status" value="2"/>
</dbReference>
<dbReference type="GO" id="GO:0050804">
    <property type="term" value="P:modulation of chemical synaptic transmission"/>
    <property type="evidence" value="ECO:0000318"/>
    <property type="project" value="GO_Central"/>
</dbReference>
<name>T1FY21_HELRO</name>
<feature type="binding site" evidence="15">
    <location>
        <position position="220"/>
    </location>
    <ligand>
        <name>L-glutamate</name>
        <dbReference type="ChEBI" id="CHEBI:29985"/>
    </ligand>
</feature>
<dbReference type="InterPro" id="IPR015683">
    <property type="entry name" value="Ionotropic_Glu_rcpt"/>
</dbReference>
<dbReference type="RefSeq" id="XP_009015572.1">
    <property type="nucleotide sequence ID" value="XM_009017324.1"/>
</dbReference>
<evidence type="ECO:0000256" key="5">
    <source>
        <dbReference type="ARBA" id="ARBA00022989"/>
    </source>
</evidence>
<evidence type="ECO:0000256" key="13">
    <source>
        <dbReference type="ARBA" id="ARBA00023303"/>
    </source>
</evidence>
<dbReference type="Pfam" id="PF01094">
    <property type="entry name" value="ANF_receptor"/>
    <property type="match status" value="1"/>
</dbReference>
<keyword evidence="10" id="KW-0325">Glycoprotein</keyword>
<feature type="binding site" evidence="15">
    <location>
        <position position="225"/>
    </location>
    <ligand>
        <name>L-glutamate</name>
        <dbReference type="ChEBI" id="CHEBI:29985"/>
    </ligand>
</feature>
<feature type="transmembrane region" description="Helical" evidence="18">
    <location>
        <begin position="344"/>
        <end position="364"/>
    </location>
</feature>
<keyword evidence="4" id="KW-0732">Signal</keyword>
<feature type="binding site" evidence="15">
    <location>
        <position position="394"/>
    </location>
    <ligand>
        <name>L-glutamate</name>
        <dbReference type="ChEBI" id="CHEBI:29985"/>
    </ligand>
</feature>
<dbReference type="InterPro" id="IPR001320">
    <property type="entry name" value="Iontro_rcpt_C"/>
</dbReference>
<dbReference type="InterPro" id="IPR001828">
    <property type="entry name" value="ANF_lig-bd_rcpt"/>
</dbReference>
<dbReference type="HOGENOM" id="CLU_007257_0_1_1"/>
<dbReference type="GO" id="GO:0035249">
    <property type="term" value="P:synaptic transmission, glutamatergic"/>
    <property type="evidence" value="ECO:0000318"/>
    <property type="project" value="GO_Central"/>
</dbReference>
<keyword evidence="23" id="KW-1185">Reference proteome</keyword>
<evidence type="ECO:0000256" key="6">
    <source>
        <dbReference type="ARBA" id="ARBA00023018"/>
    </source>
</evidence>
<dbReference type="SMART" id="SM00079">
    <property type="entry name" value="PBPe"/>
    <property type="match status" value="1"/>
</dbReference>
<evidence type="ECO:0000256" key="9">
    <source>
        <dbReference type="ARBA" id="ARBA00023170"/>
    </source>
</evidence>
<evidence type="ECO:0000256" key="11">
    <source>
        <dbReference type="ARBA" id="ARBA00023257"/>
    </source>
</evidence>
<keyword evidence="7" id="KW-0406">Ion transport</keyword>
<evidence type="ECO:0000256" key="4">
    <source>
        <dbReference type="ARBA" id="ARBA00022729"/>
    </source>
</evidence>
<dbReference type="PRINTS" id="PR00177">
    <property type="entry name" value="NMDARECEPTOR"/>
</dbReference>
<keyword evidence="5 18" id="KW-1133">Transmembrane helix</keyword>
<dbReference type="OrthoDB" id="5984008at2759"/>
<dbReference type="GO" id="GO:0005886">
    <property type="term" value="C:plasma membrane"/>
    <property type="evidence" value="ECO:0000318"/>
    <property type="project" value="GO_Central"/>
</dbReference>
<dbReference type="Gene3D" id="1.10.287.70">
    <property type="match status" value="1"/>
</dbReference>